<reference evidence="3" key="1">
    <citation type="submission" date="2017-02" db="EMBL/GenBank/DDBJ databases">
        <authorList>
            <person name="Varghese N."/>
            <person name="Submissions S."/>
        </authorList>
    </citation>
    <scope>NUCLEOTIDE SEQUENCE [LARGE SCALE GENOMIC DNA]</scope>
    <source>
        <strain evidence="3">DSM 22720</strain>
    </source>
</reference>
<dbReference type="GO" id="GO:0005737">
    <property type="term" value="C:cytoplasm"/>
    <property type="evidence" value="ECO:0007669"/>
    <property type="project" value="TreeGrafter"/>
</dbReference>
<evidence type="ECO:0000259" key="1">
    <source>
        <dbReference type="PROSITE" id="PS51186"/>
    </source>
</evidence>
<dbReference type="RefSeq" id="WP_078753225.1">
    <property type="nucleotide sequence ID" value="NZ_FUXU01000041.1"/>
</dbReference>
<dbReference type="OrthoDB" id="9784707at2"/>
<keyword evidence="3" id="KW-1185">Reference proteome</keyword>
<dbReference type="Pfam" id="PF13302">
    <property type="entry name" value="Acetyltransf_3"/>
    <property type="match status" value="1"/>
</dbReference>
<dbReference type="InterPro" id="IPR051908">
    <property type="entry name" value="Ribosomal_N-acetyltransferase"/>
</dbReference>
<name>A0A1T4V0H7_9GAMM</name>
<dbReference type="GO" id="GO:0008999">
    <property type="term" value="F:protein-N-terminal-alanine acetyltransferase activity"/>
    <property type="evidence" value="ECO:0007669"/>
    <property type="project" value="TreeGrafter"/>
</dbReference>
<dbReference type="PANTHER" id="PTHR43441">
    <property type="entry name" value="RIBOSOMAL-PROTEIN-SERINE ACETYLTRANSFERASE"/>
    <property type="match status" value="1"/>
</dbReference>
<keyword evidence="2" id="KW-0808">Transferase</keyword>
<dbReference type="AlphaFoldDB" id="A0A1T4V0H7"/>
<dbReference type="SUPFAM" id="SSF55729">
    <property type="entry name" value="Acyl-CoA N-acyltransferases (Nat)"/>
    <property type="match status" value="1"/>
</dbReference>
<organism evidence="2 3">
    <name type="scientific">Enterovibrio nigricans DSM 22720</name>
    <dbReference type="NCBI Taxonomy" id="1121868"/>
    <lineage>
        <taxon>Bacteria</taxon>
        <taxon>Pseudomonadati</taxon>
        <taxon>Pseudomonadota</taxon>
        <taxon>Gammaproteobacteria</taxon>
        <taxon>Vibrionales</taxon>
        <taxon>Vibrionaceae</taxon>
        <taxon>Enterovibrio</taxon>
    </lineage>
</organism>
<protein>
    <submittedName>
        <fullName evidence="2">Ribosomal-protein-serine acetyltransferase</fullName>
    </submittedName>
</protein>
<dbReference type="InterPro" id="IPR000182">
    <property type="entry name" value="GNAT_dom"/>
</dbReference>
<gene>
    <name evidence="2" type="ORF">SAMN02745132_02965</name>
</gene>
<feature type="domain" description="N-acetyltransferase" evidence="1">
    <location>
        <begin position="24"/>
        <end position="176"/>
    </location>
</feature>
<sequence>MFISQIDDEVALALLQPSFAQAYFSIVSRERDYLAEWLAWPLCADGEAFFSAFIESSLTKYAEGKSMTCAMLYKGEVVGNVSFNVISPALKKVIVGYWLSKDFQGKGIASRCVTALVDIAFNQLEMTKVEIAAATGNAPSRRLCERLGFSLEGIITQAENLNGRIVDHAIYGLTKPQ</sequence>
<dbReference type="PROSITE" id="PS51186">
    <property type="entry name" value="GNAT"/>
    <property type="match status" value="1"/>
</dbReference>
<dbReference type="PANTHER" id="PTHR43441:SF12">
    <property type="entry name" value="RIBOSOMAL N-ACETYLTRANSFERASE YDAF-RELATED"/>
    <property type="match status" value="1"/>
</dbReference>
<evidence type="ECO:0000313" key="2">
    <source>
        <dbReference type="EMBL" id="SKA58469.1"/>
    </source>
</evidence>
<evidence type="ECO:0000313" key="3">
    <source>
        <dbReference type="Proteomes" id="UP000190162"/>
    </source>
</evidence>
<accession>A0A1T4V0H7</accession>
<dbReference type="Gene3D" id="3.40.630.30">
    <property type="match status" value="1"/>
</dbReference>
<proteinExistence type="predicted"/>
<dbReference type="Proteomes" id="UP000190162">
    <property type="component" value="Unassembled WGS sequence"/>
</dbReference>
<dbReference type="EMBL" id="FUXU01000041">
    <property type="protein sequence ID" value="SKA58469.1"/>
    <property type="molecule type" value="Genomic_DNA"/>
</dbReference>
<dbReference type="GO" id="GO:1990189">
    <property type="term" value="F:protein N-terminal-serine acetyltransferase activity"/>
    <property type="evidence" value="ECO:0007669"/>
    <property type="project" value="TreeGrafter"/>
</dbReference>
<dbReference type="InterPro" id="IPR016181">
    <property type="entry name" value="Acyl_CoA_acyltransferase"/>
</dbReference>